<proteinExistence type="predicted"/>
<reference evidence="1" key="3">
    <citation type="submission" date="2025-09" db="UniProtKB">
        <authorList>
            <consortium name="Ensembl"/>
        </authorList>
    </citation>
    <scope>IDENTIFICATION</scope>
</reference>
<name>A0A665X406_ECHNA</name>
<evidence type="ECO:0000313" key="2">
    <source>
        <dbReference type="Proteomes" id="UP000472264"/>
    </source>
</evidence>
<reference evidence="1" key="1">
    <citation type="submission" date="2021-04" db="EMBL/GenBank/DDBJ databases">
        <authorList>
            <consortium name="Wellcome Sanger Institute Data Sharing"/>
        </authorList>
    </citation>
    <scope>NUCLEOTIDE SEQUENCE [LARGE SCALE GENOMIC DNA]</scope>
</reference>
<organism evidence="1 2">
    <name type="scientific">Echeneis naucrates</name>
    <name type="common">Live sharksucker</name>
    <dbReference type="NCBI Taxonomy" id="173247"/>
    <lineage>
        <taxon>Eukaryota</taxon>
        <taxon>Metazoa</taxon>
        <taxon>Chordata</taxon>
        <taxon>Craniata</taxon>
        <taxon>Vertebrata</taxon>
        <taxon>Euteleostomi</taxon>
        <taxon>Actinopterygii</taxon>
        <taxon>Neopterygii</taxon>
        <taxon>Teleostei</taxon>
        <taxon>Neoteleostei</taxon>
        <taxon>Acanthomorphata</taxon>
        <taxon>Carangaria</taxon>
        <taxon>Carangiformes</taxon>
        <taxon>Echeneidae</taxon>
        <taxon>Echeneis</taxon>
    </lineage>
</organism>
<evidence type="ECO:0000313" key="1">
    <source>
        <dbReference type="Ensembl" id="ENSENLP00000050759.1"/>
    </source>
</evidence>
<dbReference type="InParanoid" id="A0A665X406"/>
<dbReference type="Proteomes" id="UP000472264">
    <property type="component" value="Chromosome 18"/>
</dbReference>
<accession>A0A665X406</accession>
<sequence>MDIYLRHTCRLAVNHIIFLPPLSPEGQFTINFNLERLGPCWPRPSSHVQPLVPCPPFFSCVHLVSIFILSHG</sequence>
<dbReference type="AlphaFoldDB" id="A0A665X406"/>
<protein>
    <submittedName>
        <fullName evidence="1">Uncharacterized protein</fullName>
    </submittedName>
</protein>
<dbReference type="Ensembl" id="ENSENLT00000051999.1">
    <property type="protein sequence ID" value="ENSENLP00000050759.1"/>
    <property type="gene ID" value="ENSENLG00000021313.1"/>
</dbReference>
<reference evidence="1" key="2">
    <citation type="submission" date="2025-08" db="UniProtKB">
        <authorList>
            <consortium name="Ensembl"/>
        </authorList>
    </citation>
    <scope>IDENTIFICATION</scope>
</reference>
<keyword evidence="2" id="KW-1185">Reference proteome</keyword>